<dbReference type="EMBL" id="ML977137">
    <property type="protein sequence ID" value="KAF1992233.1"/>
    <property type="molecule type" value="Genomic_DNA"/>
</dbReference>
<accession>A0A6G1HGD1</accession>
<dbReference type="AlphaFoldDB" id="A0A6G1HGD1"/>
<gene>
    <name evidence="1" type="ORF">K402DRAFT_387895</name>
</gene>
<protein>
    <submittedName>
        <fullName evidence="1">Uncharacterized protein</fullName>
    </submittedName>
</protein>
<keyword evidence="2" id="KW-1185">Reference proteome</keyword>
<evidence type="ECO:0000313" key="1">
    <source>
        <dbReference type="EMBL" id="KAF1992233.1"/>
    </source>
</evidence>
<sequence>MASHKADLEDENSRTIRDIGLALHDVGDVFTLTTGSASSSDVQPNITKASMFCFSEYSIGIPPPENPPSYLETLTKSEDVAPWLFNHCIQTHILLFRLMFSHHLNISCLSTPDPTNGYDLGRFARGPIDKVSLALADVATYMNYYCLQHHIGKRLRELFSSLEGLQKAVVQLPLFYIGIASALREPDIYEEAFRVLVEGLDLRDPPATVHYLNDWRDLKLQIYEKRDQQNAALQKLRRDLESLCLTPWASTYECFCGDRVLYDWRSQFPQCPEGAEATLQQPESEEAVHFCARSLFAEWLLLPEPHTTSPEQQFLVKSEKLLNWKRGRRATFKLLGRKSVMVQLEALAARGMKTATAMLLTVMSPLKRVVATAGAT</sequence>
<evidence type="ECO:0000313" key="2">
    <source>
        <dbReference type="Proteomes" id="UP000800041"/>
    </source>
</evidence>
<organism evidence="1 2">
    <name type="scientific">Aulographum hederae CBS 113979</name>
    <dbReference type="NCBI Taxonomy" id="1176131"/>
    <lineage>
        <taxon>Eukaryota</taxon>
        <taxon>Fungi</taxon>
        <taxon>Dikarya</taxon>
        <taxon>Ascomycota</taxon>
        <taxon>Pezizomycotina</taxon>
        <taxon>Dothideomycetes</taxon>
        <taxon>Pleosporomycetidae</taxon>
        <taxon>Aulographales</taxon>
        <taxon>Aulographaceae</taxon>
    </lineage>
</organism>
<dbReference type="Proteomes" id="UP000800041">
    <property type="component" value="Unassembled WGS sequence"/>
</dbReference>
<reference evidence="1" key="1">
    <citation type="journal article" date="2020" name="Stud. Mycol.">
        <title>101 Dothideomycetes genomes: a test case for predicting lifestyles and emergence of pathogens.</title>
        <authorList>
            <person name="Haridas S."/>
            <person name="Albert R."/>
            <person name="Binder M."/>
            <person name="Bloem J."/>
            <person name="Labutti K."/>
            <person name="Salamov A."/>
            <person name="Andreopoulos B."/>
            <person name="Baker S."/>
            <person name="Barry K."/>
            <person name="Bills G."/>
            <person name="Bluhm B."/>
            <person name="Cannon C."/>
            <person name="Castanera R."/>
            <person name="Culley D."/>
            <person name="Daum C."/>
            <person name="Ezra D."/>
            <person name="Gonzalez J."/>
            <person name="Henrissat B."/>
            <person name="Kuo A."/>
            <person name="Liang C."/>
            <person name="Lipzen A."/>
            <person name="Lutzoni F."/>
            <person name="Magnuson J."/>
            <person name="Mondo S."/>
            <person name="Nolan M."/>
            <person name="Ohm R."/>
            <person name="Pangilinan J."/>
            <person name="Park H.-J."/>
            <person name="Ramirez L."/>
            <person name="Alfaro M."/>
            <person name="Sun H."/>
            <person name="Tritt A."/>
            <person name="Yoshinaga Y."/>
            <person name="Zwiers L.-H."/>
            <person name="Turgeon B."/>
            <person name="Goodwin S."/>
            <person name="Spatafora J."/>
            <person name="Crous P."/>
            <person name="Grigoriev I."/>
        </authorList>
    </citation>
    <scope>NUCLEOTIDE SEQUENCE</scope>
    <source>
        <strain evidence="1">CBS 113979</strain>
    </source>
</reference>
<name>A0A6G1HGD1_9PEZI</name>
<proteinExistence type="predicted"/>